<comment type="caution">
    <text evidence="2">The sequence shown here is derived from an EMBL/GenBank/DDBJ whole genome shotgun (WGS) entry which is preliminary data.</text>
</comment>
<dbReference type="InterPro" id="IPR025164">
    <property type="entry name" value="Toastrack_DUF4097"/>
</dbReference>
<dbReference type="Pfam" id="PF13349">
    <property type="entry name" value="DUF4097"/>
    <property type="match status" value="1"/>
</dbReference>
<feature type="domain" description="DUF4097" evidence="1">
    <location>
        <begin position="14"/>
        <end position="108"/>
    </location>
</feature>
<organism evidence="2 3">
    <name type="scientific">Actinokineospora soli</name>
    <dbReference type="NCBI Taxonomy" id="1048753"/>
    <lineage>
        <taxon>Bacteria</taxon>
        <taxon>Bacillati</taxon>
        <taxon>Actinomycetota</taxon>
        <taxon>Actinomycetes</taxon>
        <taxon>Pseudonocardiales</taxon>
        <taxon>Pseudonocardiaceae</taxon>
        <taxon>Actinokineospora</taxon>
    </lineage>
</organism>
<sequence length="113" mass="11600">MTFTGAYRQIKLDEAAAVHLTAIDGDIEIDKLTGPADLTTARGDIRVTEATRGTVVLTTQSGDITIAAAPGVSAALDAGTTQGRVSNSLKNTGAVELDIRATTTQGDITARSL</sequence>
<protein>
    <submittedName>
        <fullName evidence="2">DUF4097 family beta strand repeat-containing protein</fullName>
    </submittedName>
</protein>
<evidence type="ECO:0000259" key="1">
    <source>
        <dbReference type="Pfam" id="PF13349"/>
    </source>
</evidence>
<proteinExistence type="predicted"/>
<accession>A0ABW2TNA5</accession>
<dbReference type="Proteomes" id="UP001596512">
    <property type="component" value="Unassembled WGS sequence"/>
</dbReference>
<reference evidence="3" key="1">
    <citation type="journal article" date="2019" name="Int. J. Syst. Evol. Microbiol.">
        <title>The Global Catalogue of Microorganisms (GCM) 10K type strain sequencing project: providing services to taxonomists for standard genome sequencing and annotation.</title>
        <authorList>
            <consortium name="The Broad Institute Genomics Platform"/>
            <consortium name="The Broad Institute Genome Sequencing Center for Infectious Disease"/>
            <person name="Wu L."/>
            <person name="Ma J."/>
        </authorList>
    </citation>
    <scope>NUCLEOTIDE SEQUENCE [LARGE SCALE GENOMIC DNA]</scope>
    <source>
        <strain evidence="3">JCM 17695</strain>
    </source>
</reference>
<evidence type="ECO:0000313" key="2">
    <source>
        <dbReference type="EMBL" id="MFC7614432.1"/>
    </source>
</evidence>
<evidence type="ECO:0000313" key="3">
    <source>
        <dbReference type="Proteomes" id="UP001596512"/>
    </source>
</evidence>
<keyword evidence="3" id="KW-1185">Reference proteome</keyword>
<gene>
    <name evidence="2" type="ORF">ACFQV2_13775</name>
</gene>
<dbReference type="EMBL" id="JBHTEY010000004">
    <property type="protein sequence ID" value="MFC7614432.1"/>
    <property type="molecule type" value="Genomic_DNA"/>
</dbReference>
<name>A0ABW2TNA5_9PSEU</name>